<dbReference type="CDD" id="cd06170">
    <property type="entry name" value="LuxR_C_like"/>
    <property type="match status" value="1"/>
</dbReference>
<comment type="caution">
    <text evidence="6">The sequence shown here is derived from an EMBL/GenBank/DDBJ whole genome shotgun (WGS) entry which is preliminary data.</text>
</comment>
<gene>
    <name evidence="6" type="ORF">EM848_03605</name>
    <name evidence="5" type="ORF">EMO90_07045</name>
</gene>
<name>A0A5J5E4N6_9BIFI</name>
<dbReference type="InterPro" id="IPR039420">
    <property type="entry name" value="WalR-like"/>
</dbReference>
<sequence length="219" mass="24662">MSEEKPNHSGHVLRVGVLDNDALVLLMIRRLFAQQQGVKLIWLTKDPVGAIQLCLDPRSRPDVILVDMALDGMTGLDVCRQLSGFRIRIRCIGMTSYSVDAYARAAKEAGMAYVVQKEDFPHLIRIVLESPHTREESDVKAANAINGTLGTVSRPQTLSGREREVLKLYSQGRETKEIMEEMNVSKSTLWSYEQRALEKLRAKNRAEGIAICVRLHLFD</sequence>
<dbReference type="AlphaFoldDB" id="A0A5J5E4N6"/>
<dbReference type="PROSITE" id="PS50043">
    <property type="entry name" value="HTH_LUXR_2"/>
    <property type="match status" value="1"/>
</dbReference>
<dbReference type="CDD" id="cd00156">
    <property type="entry name" value="REC"/>
    <property type="match status" value="1"/>
</dbReference>
<dbReference type="PRINTS" id="PR00038">
    <property type="entry name" value="HTHLUXR"/>
</dbReference>
<dbReference type="Gene3D" id="3.40.50.2300">
    <property type="match status" value="1"/>
</dbReference>
<dbReference type="SMART" id="SM00448">
    <property type="entry name" value="REC"/>
    <property type="match status" value="1"/>
</dbReference>
<keyword evidence="2" id="KW-0597">Phosphoprotein</keyword>
<dbReference type="Proteomes" id="UP000345527">
    <property type="component" value="Unassembled WGS sequence"/>
</dbReference>
<feature type="domain" description="HTH luxR-type" evidence="3">
    <location>
        <begin position="151"/>
        <end position="216"/>
    </location>
</feature>
<dbReference type="InterPro" id="IPR001789">
    <property type="entry name" value="Sig_transdc_resp-reg_receiver"/>
</dbReference>
<dbReference type="PANTHER" id="PTHR43214">
    <property type="entry name" value="TWO-COMPONENT RESPONSE REGULATOR"/>
    <property type="match status" value="1"/>
</dbReference>
<dbReference type="InterPro" id="IPR036388">
    <property type="entry name" value="WH-like_DNA-bd_sf"/>
</dbReference>
<protein>
    <submittedName>
        <fullName evidence="6">Response regulator transcription factor</fullName>
    </submittedName>
</protein>
<evidence type="ECO:0000313" key="8">
    <source>
        <dbReference type="Proteomes" id="UP000374630"/>
    </source>
</evidence>
<dbReference type="InterPro" id="IPR011006">
    <property type="entry name" value="CheY-like_superfamily"/>
</dbReference>
<evidence type="ECO:0000313" key="6">
    <source>
        <dbReference type="EMBL" id="KAA8823894.1"/>
    </source>
</evidence>
<dbReference type="GO" id="GO:0003677">
    <property type="term" value="F:DNA binding"/>
    <property type="evidence" value="ECO:0007669"/>
    <property type="project" value="UniProtKB-KW"/>
</dbReference>
<dbReference type="InterPro" id="IPR016032">
    <property type="entry name" value="Sig_transdc_resp-reg_C-effctor"/>
</dbReference>
<dbReference type="SUPFAM" id="SSF52172">
    <property type="entry name" value="CheY-like"/>
    <property type="match status" value="1"/>
</dbReference>
<dbReference type="Pfam" id="PF00196">
    <property type="entry name" value="GerE"/>
    <property type="match status" value="1"/>
</dbReference>
<dbReference type="GO" id="GO:0006355">
    <property type="term" value="P:regulation of DNA-templated transcription"/>
    <property type="evidence" value="ECO:0007669"/>
    <property type="project" value="InterPro"/>
</dbReference>
<dbReference type="SUPFAM" id="SSF46894">
    <property type="entry name" value="C-terminal effector domain of the bipartite response regulators"/>
    <property type="match status" value="1"/>
</dbReference>
<dbReference type="InterPro" id="IPR000792">
    <property type="entry name" value="Tscrpt_reg_LuxR_C"/>
</dbReference>
<proteinExistence type="predicted"/>
<reference evidence="7 8" key="1">
    <citation type="journal article" date="2019" name="Syst. Appl. Microbiol.">
        <title>Characterization of Bifidobacterium species in feaces of the Egyptian fruit bat: Description of B. vespertilionis sp. nov. and B. rousetti sp. nov.</title>
        <authorList>
            <person name="Modesto M."/>
            <person name="Satti M."/>
            <person name="Watanabe K."/>
            <person name="Puglisi E."/>
            <person name="Morelli L."/>
            <person name="Huang C.-H."/>
            <person name="Liou J.-S."/>
            <person name="Miyashita M."/>
            <person name="Tamura T."/>
            <person name="Saito S."/>
            <person name="Mori K."/>
            <person name="Huang L."/>
            <person name="Sciavilla P."/>
            <person name="Sandri C."/>
            <person name="Spiezio C."/>
            <person name="Vitali F."/>
            <person name="Cavalieri D."/>
            <person name="Perpetuini G."/>
            <person name="Tofalo R."/>
            <person name="Bonetti A."/>
            <person name="Arita M."/>
            <person name="Mattarelli P."/>
        </authorList>
    </citation>
    <scope>NUCLEOTIDE SEQUENCE [LARGE SCALE GENOMIC DNA]</scope>
    <source>
        <strain evidence="5 8">RST16</strain>
        <strain evidence="6 7">RST8</strain>
    </source>
</reference>
<dbReference type="EMBL" id="RZOA01000005">
    <property type="protein sequence ID" value="KAA8823894.1"/>
    <property type="molecule type" value="Genomic_DNA"/>
</dbReference>
<keyword evidence="8" id="KW-1185">Reference proteome</keyword>
<evidence type="ECO:0000256" key="2">
    <source>
        <dbReference type="PROSITE-ProRule" id="PRU00169"/>
    </source>
</evidence>
<accession>A0A5J5E4N6</accession>
<dbReference type="Pfam" id="PF00072">
    <property type="entry name" value="Response_reg"/>
    <property type="match status" value="1"/>
</dbReference>
<dbReference type="OrthoDB" id="3243323at2"/>
<evidence type="ECO:0000259" key="3">
    <source>
        <dbReference type="PROSITE" id="PS50043"/>
    </source>
</evidence>
<dbReference type="SMART" id="SM00421">
    <property type="entry name" value="HTH_LUXR"/>
    <property type="match status" value="1"/>
</dbReference>
<evidence type="ECO:0000313" key="7">
    <source>
        <dbReference type="Proteomes" id="UP000345527"/>
    </source>
</evidence>
<organism evidence="6 7">
    <name type="scientific">Bifidobacterium vespertilionis</name>
    <dbReference type="NCBI Taxonomy" id="2562524"/>
    <lineage>
        <taxon>Bacteria</taxon>
        <taxon>Bacillati</taxon>
        <taxon>Actinomycetota</taxon>
        <taxon>Actinomycetes</taxon>
        <taxon>Bifidobacteriales</taxon>
        <taxon>Bifidobacteriaceae</taxon>
        <taxon>Bifidobacterium</taxon>
    </lineage>
</organism>
<keyword evidence="1" id="KW-0238">DNA-binding</keyword>
<evidence type="ECO:0000313" key="5">
    <source>
        <dbReference type="EMBL" id="KAA8820181.1"/>
    </source>
</evidence>
<evidence type="ECO:0000259" key="4">
    <source>
        <dbReference type="PROSITE" id="PS50110"/>
    </source>
</evidence>
<feature type="domain" description="Response regulatory" evidence="4">
    <location>
        <begin position="14"/>
        <end position="132"/>
    </location>
</feature>
<evidence type="ECO:0000256" key="1">
    <source>
        <dbReference type="ARBA" id="ARBA00023125"/>
    </source>
</evidence>
<dbReference type="EMBL" id="RZNZ01000008">
    <property type="protein sequence ID" value="KAA8820181.1"/>
    <property type="molecule type" value="Genomic_DNA"/>
</dbReference>
<dbReference type="Proteomes" id="UP000374630">
    <property type="component" value="Unassembled WGS sequence"/>
</dbReference>
<dbReference type="Gene3D" id="1.10.10.10">
    <property type="entry name" value="Winged helix-like DNA-binding domain superfamily/Winged helix DNA-binding domain"/>
    <property type="match status" value="1"/>
</dbReference>
<dbReference type="GO" id="GO:0000160">
    <property type="term" value="P:phosphorelay signal transduction system"/>
    <property type="evidence" value="ECO:0007669"/>
    <property type="project" value="InterPro"/>
</dbReference>
<dbReference type="RefSeq" id="WP_150353639.1">
    <property type="nucleotide sequence ID" value="NZ_RZNZ01000008.1"/>
</dbReference>
<feature type="modified residue" description="4-aspartylphosphate" evidence="2">
    <location>
        <position position="67"/>
    </location>
</feature>
<dbReference type="PROSITE" id="PS50110">
    <property type="entry name" value="RESPONSE_REGULATORY"/>
    <property type="match status" value="1"/>
</dbReference>